<evidence type="ECO:0000313" key="5">
    <source>
        <dbReference type="EMBL" id="EKV18060.1"/>
    </source>
</evidence>
<reference evidence="6" key="1">
    <citation type="journal article" date="2012" name="BMC Genomics">
        <title>Genome sequence of the necrotrophic fungus Penicillium digitatum, the main postharvest pathogen of citrus.</title>
        <authorList>
            <person name="Marcet-Houben M."/>
            <person name="Ballester A.-R."/>
            <person name="de la Fuente B."/>
            <person name="Harries E."/>
            <person name="Marcos J.F."/>
            <person name="Gonzalez-Candelas L."/>
            <person name="Gabaldon T."/>
        </authorList>
    </citation>
    <scope>NUCLEOTIDE SEQUENCE [LARGE SCALE GENOMIC DNA]</scope>
    <source>
        <strain evidence="6">Pd1 / CECT 20795</strain>
    </source>
</reference>
<dbReference type="SUPFAM" id="SSF51905">
    <property type="entry name" value="FAD/NAD(P)-binding domain"/>
    <property type="match status" value="1"/>
</dbReference>
<evidence type="ECO:0008006" key="7">
    <source>
        <dbReference type="Google" id="ProtNLM"/>
    </source>
</evidence>
<organism evidence="5 6">
    <name type="scientific">Penicillium digitatum (strain Pd1 / CECT 20795)</name>
    <name type="common">Green mold</name>
    <dbReference type="NCBI Taxonomy" id="1170230"/>
    <lineage>
        <taxon>Eukaryota</taxon>
        <taxon>Fungi</taxon>
        <taxon>Dikarya</taxon>
        <taxon>Ascomycota</taxon>
        <taxon>Pezizomycotina</taxon>
        <taxon>Eurotiomycetes</taxon>
        <taxon>Eurotiomycetidae</taxon>
        <taxon>Eurotiales</taxon>
        <taxon>Aspergillaceae</taxon>
        <taxon>Penicillium</taxon>
    </lineage>
</organism>
<dbReference type="Pfam" id="PF00743">
    <property type="entry name" value="FMO-like"/>
    <property type="match status" value="1"/>
</dbReference>
<dbReference type="GeneID" id="26231170"/>
<dbReference type="Proteomes" id="UP000009886">
    <property type="component" value="Unassembled WGS sequence"/>
</dbReference>
<dbReference type="RefSeq" id="XP_014536311.2">
    <property type="nucleotide sequence ID" value="XM_014680825.2"/>
</dbReference>
<keyword evidence="3" id="KW-0274">FAD</keyword>
<protein>
    <recommendedName>
        <fullName evidence="7">FAD/NAD(P)-binding domain-containing protein</fullName>
    </recommendedName>
</protein>
<evidence type="ECO:0000256" key="4">
    <source>
        <dbReference type="ARBA" id="ARBA00023002"/>
    </source>
</evidence>
<proteinExistence type="inferred from homology"/>
<dbReference type="GO" id="GO:0004499">
    <property type="term" value="F:N,N-dimethylaniline monooxygenase activity"/>
    <property type="evidence" value="ECO:0007669"/>
    <property type="project" value="InterPro"/>
</dbReference>
<accession>K9G7W9</accession>
<comment type="caution">
    <text evidence="5">The sequence shown here is derived from an EMBL/GenBank/DDBJ whole genome shotgun (WGS) entry which is preliminary data.</text>
</comment>
<evidence type="ECO:0000256" key="2">
    <source>
        <dbReference type="ARBA" id="ARBA00022630"/>
    </source>
</evidence>
<evidence type="ECO:0000313" key="6">
    <source>
        <dbReference type="Proteomes" id="UP000009886"/>
    </source>
</evidence>
<keyword evidence="4" id="KW-0560">Oxidoreductase</keyword>
<gene>
    <name evidence="5" type="ORF">PDIP_28500</name>
</gene>
<dbReference type="PRINTS" id="PR00368">
    <property type="entry name" value="FADPNR"/>
</dbReference>
<dbReference type="InterPro" id="IPR036188">
    <property type="entry name" value="FAD/NAD-bd_sf"/>
</dbReference>
<comment type="similarity">
    <text evidence="1">Belongs to the FMO family.</text>
</comment>
<evidence type="ECO:0000256" key="3">
    <source>
        <dbReference type="ARBA" id="ARBA00022827"/>
    </source>
</evidence>
<dbReference type="KEGG" id="pdp:PDIP_28500"/>
<dbReference type="HOGENOM" id="CLU_023116_0_0_1"/>
<dbReference type="Gene3D" id="3.50.50.60">
    <property type="entry name" value="FAD/NAD(P)-binding domain"/>
    <property type="match status" value="1"/>
</dbReference>
<evidence type="ECO:0000256" key="1">
    <source>
        <dbReference type="ARBA" id="ARBA00009183"/>
    </source>
</evidence>
<dbReference type="EMBL" id="AKCU01000192">
    <property type="protein sequence ID" value="EKV18060.1"/>
    <property type="molecule type" value="Genomic_DNA"/>
</dbReference>
<sequence>MPPKMPPKKVAIIGAGPSGLVTTKTLLHDFPRGTFSPIIFDSQDQVGGLWSSHHAPNQANAPLVTLDPQMRTNLSRFTVAFSDLDWESVIPDADVPIFPRARQAGEYLACYAERYIPTHLRRLGCKVVKTMRKGDDRGVPKWNVQWVEKSAAKSQPEDGPLDDGVSSEDFDLIVIASGYFAQQYIPNIPGLQQFQGQVIHSSLLYCEREQRPFAENEMNGQIVVIGGSMSGVEAASAVALDQSSSTLSTTRIPHIPQTKLHHISSRPFWTLPTYLPHEPPGGTPSFLPLDLAMYDLGRRPPGPIDYTLGPISEEKAVQTNSYFHTLLGSDYEKYAHVDSPHGAKEFRTQPPWVAIGNDYAGFVRCGAIQTSMGRVTSVHSDPDTQQASVQYVGPNGDTKTIENVTTIIMATGFTPYKSLSFLPEEVLTKLEYSQTDPFSPLILDKGGTVRSELPDVGFVGFYRGPYWGVMEMQARFLGKLWSGLNNGALCETDEQKQSLRSLRLAPPDLARGQFPMGDYVGLIESFAKDLDIDRSALDSGTSRSGPAVPARYLYGDISTPGARCEAERTLGALRDALIPGHKIAQNAAASAIFRALHGTWKSSEQRADTAGRETVGTLAFYPRYPTSPAYDREYVCVETVDSTRWEQPRRGNVRFIMRLAEVRFDIATSRIEIWSSGLADQPFAGQLIQVWELTPLCHERQDGASIPGSFMISAKSADSDSGVEYLYTFHFKGVSILSWEYVEVDTLEGRGGLVLIPTPETNDIPTVRYLTVHKYLTEYRDAVGGKLRRAKLC</sequence>
<dbReference type="AlphaFoldDB" id="K9G7W9"/>
<dbReference type="InterPro" id="IPR050346">
    <property type="entry name" value="FMO-like"/>
</dbReference>
<keyword evidence="2" id="KW-0285">Flavoprotein</keyword>
<dbReference type="InterPro" id="IPR020946">
    <property type="entry name" value="Flavin_mOase-like"/>
</dbReference>
<dbReference type="GO" id="GO:0050660">
    <property type="term" value="F:flavin adenine dinucleotide binding"/>
    <property type="evidence" value="ECO:0007669"/>
    <property type="project" value="InterPro"/>
</dbReference>
<dbReference type="VEuPathDB" id="FungiDB:PDIP_28500"/>
<dbReference type="PANTHER" id="PTHR23023">
    <property type="entry name" value="DIMETHYLANILINE MONOOXYGENASE"/>
    <property type="match status" value="1"/>
</dbReference>
<dbReference type="OrthoDB" id="66881at2759"/>
<dbReference type="GO" id="GO:0050661">
    <property type="term" value="F:NADP binding"/>
    <property type="evidence" value="ECO:0007669"/>
    <property type="project" value="InterPro"/>
</dbReference>
<name>K9G7W9_PEND1</name>